<name>A0ABU0YSZ7_9PROT</name>
<dbReference type="SUPFAM" id="SSF50199">
    <property type="entry name" value="Staphylococcal nuclease"/>
    <property type="match status" value="1"/>
</dbReference>
<keyword evidence="5" id="KW-1133">Transmembrane helix</keyword>
<evidence type="ECO:0000256" key="6">
    <source>
        <dbReference type="SAM" id="SignalP"/>
    </source>
</evidence>
<evidence type="ECO:0000256" key="2">
    <source>
        <dbReference type="ARBA" id="ARBA00022759"/>
    </source>
</evidence>
<dbReference type="InterPro" id="IPR016071">
    <property type="entry name" value="Staphylococal_nuclease_OB-fold"/>
</dbReference>
<evidence type="ECO:0000259" key="7">
    <source>
        <dbReference type="PROSITE" id="PS50830"/>
    </source>
</evidence>
<dbReference type="Gene3D" id="2.40.50.90">
    <property type="match status" value="1"/>
</dbReference>
<accession>A0ABU0YSZ7</accession>
<keyword evidence="5" id="KW-0472">Membrane</keyword>
<feature type="signal peptide" evidence="6">
    <location>
        <begin position="1"/>
        <end position="24"/>
    </location>
</feature>
<feature type="transmembrane region" description="Helical" evidence="5">
    <location>
        <begin position="195"/>
        <end position="218"/>
    </location>
</feature>
<evidence type="ECO:0000256" key="1">
    <source>
        <dbReference type="ARBA" id="ARBA00022722"/>
    </source>
</evidence>
<dbReference type="PANTHER" id="PTHR12302">
    <property type="entry name" value="EBNA2 BINDING PROTEIN P100"/>
    <property type="match status" value="1"/>
</dbReference>
<comment type="caution">
    <text evidence="8">The sequence shown here is derived from an EMBL/GenBank/DDBJ whole genome shotgun (WGS) entry which is preliminary data.</text>
</comment>
<keyword evidence="2" id="KW-0255">Endonuclease</keyword>
<feature type="region of interest" description="Disordered" evidence="4">
    <location>
        <begin position="25"/>
        <end position="45"/>
    </location>
</feature>
<feature type="region of interest" description="Disordered" evidence="4">
    <location>
        <begin position="353"/>
        <end position="385"/>
    </location>
</feature>
<keyword evidence="9" id="KW-1185">Reference proteome</keyword>
<evidence type="ECO:0000256" key="5">
    <source>
        <dbReference type="SAM" id="Phobius"/>
    </source>
</evidence>
<keyword evidence="3" id="KW-0378">Hydrolase</keyword>
<evidence type="ECO:0000313" key="8">
    <source>
        <dbReference type="EMBL" id="MDQ7250840.1"/>
    </source>
</evidence>
<feature type="chain" id="PRO_5046982429" evidence="6">
    <location>
        <begin position="25"/>
        <end position="385"/>
    </location>
</feature>
<feature type="compositionally biased region" description="Low complexity" evidence="4">
    <location>
        <begin position="373"/>
        <end position="385"/>
    </location>
</feature>
<dbReference type="EMBL" id="JAUYVI010000008">
    <property type="protein sequence ID" value="MDQ7250840.1"/>
    <property type="molecule type" value="Genomic_DNA"/>
</dbReference>
<protein>
    <submittedName>
        <fullName evidence="8">Thermonuclease family protein</fullName>
    </submittedName>
</protein>
<dbReference type="Proteomes" id="UP001230156">
    <property type="component" value="Unassembled WGS sequence"/>
</dbReference>
<evidence type="ECO:0000256" key="3">
    <source>
        <dbReference type="ARBA" id="ARBA00022801"/>
    </source>
</evidence>
<dbReference type="RefSeq" id="WP_379960620.1">
    <property type="nucleotide sequence ID" value="NZ_JAUYVI010000008.1"/>
</dbReference>
<reference evidence="9" key="1">
    <citation type="submission" date="2023-08" db="EMBL/GenBank/DDBJ databases">
        <title>Rhodospirillaceae gen. nov., a novel taxon isolated from the Yangtze River Yuezi River estuary sludge.</title>
        <authorList>
            <person name="Ruan L."/>
        </authorList>
    </citation>
    <scope>NUCLEOTIDE SEQUENCE [LARGE SCALE GENOMIC DNA]</scope>
    <source>
        <strain evidence="9">R-7</strain>
    </source>
</reference>
<dbReference type="PROSITE" id="PS50830">
    <property type="entry name" value="TNASE_3"/>
    <property type="match status" value="1"/>
</dbReference>
<dbReference type="InterPro" id="IPR035437">
    <property type="entry name" value="SNase_OB-fold_sf"/>
</dbReference>
<organism evidence="8 9">
    <name type="scientific">Dongia sedimenti</name>
    <dbReference type="NCBI Taxonomy" id="3064282"/>
    <lineage>
        <taxon>Bacteria</taxon>
        <taxon>Pseudomonadati</taxon>
        <taxon>Pseudomonadota</taxon>
        <taxon>Alphaproteobacteria</taxon>
        <taxon>Rhodospirillales</taxon>
        <taxon>Dongiaceae</taxon>
        <taxon>Dongia</taxon>
    </lineage>
</organism>
<dbReference type="PANTHER" id="PTHR12302:SF3">
    <property type="entry name" value="SERINE_THREONINE-PROTEIN KINASE 31"/>
    <property type="match status" value="1"/>
</dbReference>
<feature type="domain" description="TNase-like" evidence="7">
    <location>
        <begin position="60"/>
        <end position="176"/>
    </location>
</feature>
<dbReference type="Pfam" id="PF00565">
    <property type="entry name" value="SNase"/>
    <property type="match status" value="1"/>
</dbReference>
<evidence type="ECO:0000256" key="4">
    <source>
        <dbReference type="SAM" id="MobiDB-lite"/>
    </source>
</evidence>
<evidence type="ECO:0000313" key="9">
    <source>
        <dbReference type="Proteomes" id="UP001230156"/>
    </source>
</evidence>
<keyword evidence="5" id="KW-0812">Transmembrane</keyword>
<keyword evidence="6" id="KW-0732">Signal</keyword>
<gene>
    <name evidence="8" type="ORF">Q8A70_24335</name>
</gene>
<proteinExistence type="predicted"/>
<keyword evidence="1" id="KW-0540">Nuclease</keyword>
<sequence length="385" mass="40008">MPRNLNIALQAIVFAALLSGQAGAKTTKGEAPAPPAVPVPKVDSEALIPPGPSKLEGTAQAVDGDEIRVGDSMVRLYGIAAPEMSGRLGPEARLALDGLIGGQRVTCQVFGKTPQGDAVGQCLAGTTDPAETLLSRGLAAVYRSGNGNDGAQQALAEKYDAAETLARKQAVGLWQPPVPPADPQVATQEQQRARVLGYAGFALLILAIFTVSITRVSIARRDRIERARLRDEQRTTLSFAMAAEVEIVLATTRKLIDQLAGLPEDRPAPAAVSATLALASTPFWNANAERLYLLPVEVTVPLLRFHALYEDAVRKLAVASAVPSGTLTVTLKALVEVGTAAVTAVEASLGIVRPPEPASKPSAAPLAPPSPPSSELKSPASAATN</sequence>
<dbReference type="SMART" id="SM00318">
    <property type="entry name" value="SNc"/>
    <property type="match status" value="1"/>
</dbReference>